<evidence type="ECO:0000313" key="1">
    <source>
        <dbReference type="Proteomes" id="UP000887565"/>
    </source>
</evidence>
<protein>
    <submittedName>
        <fullName evidence="2">Oocyst wall protein</fullName>
    </submittedName>
</protein>
<accession>A0A915HTY7</accession>
<reference evidence="2" key="1">
    <citation type="submission" date="2022-11" db="UniProtKB">
        <authorList>
            <consortium name="WormBaseParasite"/>
        </authorList>
    </citation>
    <scope>IDENTIFICATION</scope>
</reference>
<keyword evidence="1" id="KW-1185">Reference proteome</keyword>
<dbReference type="Proteomes" id="UP000887565">
    <property type="component" value="Unplaced"/>
</dbReference>
<dbReference type="AlphaFoldDB" id="A0A915HTY7"/>
<evidence type="ECO:0000313" key="2">
    <source>
        <dbReference type="WBParaSite" id="nRc.2.0.1.t05229-RA"/>
    </source>
</evidence>
<sequence length="186" mass="20240">ATAFTDTIIQDKVPDNEAYITSVPSADPTKEPRKCPEVHIPILQPGCRLLPAKYDSAGCRLLPEVTCDPTIVSRPKNTLECPKLVLPTMDPLCSFGPSRNDSNGCPMVPEVFCPSDLGETEVYTTEMAMEKVTVRVPPTSDPKMLSHCPYIPPPYLPPGCMYGVARYDSDGCSIAPEVICPRIDGK</sequence>
<name>A0A915HTY7_ROMCU</name>
<dbReference type="WBParaSite" id="nRc.2.0.1.t05229-RA">
    <property type="protein sequence ID" value="nRc.2.0.1.t05229-RA"/>
    <property type="gene ID" value="nRc.2.0.1.g05229"/>
</dbReference>
<proteinExistence type="predicted"/>
<organism evidence="1 2">
    <name type="scientific">Romanomermis culicivorax</name>
    <name type="common">Nematode worm</name>
    <dbReference type="NCBI Taxonomy" id="13658"/>
    <lineage>
        <taxon>Eukaryota</taxon>
        <taxon>Metazoa</taxon>
        <taxon>Ecdysozoa</taxon>
        <taxon>Nematoda</taxon>
        <taxon>Enoplea</taxon>
        <taxon>Dorylaimia</taxon>
        <taxon>Mermithida</taxon>
        <taxon>Mermithoidea</taxon>
        <taxon>Mermithidae</taxon>
        <taxon>Romanomermis</taxon>
    </lineage>
</organism>